<evidence type="ECO:0000256" key="5">
    <source>
        <dbReference type="ARBA" id="ARBA00023002"/>
    </source>
</evidence>
<evidence type="ECO:0000256" key="6">
    <source>
        <dbReference type="ARBA" id="ARBA00023033"/>
    </source>
</evidence>
<proteinExistence type="inferred from homology"/>
<comment type="similarity">
    <text evidence="2">Belongs to the FAD-binding monooxygenase family.</text>
</comment>
<evidence type="ECO:0000256" key="1">
    <source>
        <dbReference type="ARBA" id="ARBA00001974"/>
    </source>
</evidence>
<evidence type="ECO:0000313" key="7">
    <source>
        <dbReference type="EMBL" id="GHC69303.1"/>
    </source>
</evidence>
<evidence type="ECO:0000256" key="2">
    <source>
        <dbReference type="ARBA" id="ARBA00010139"/>
    </source>
</evidence>
<comment type="caution">
    <text evidence="7">The sequence shown here is derived from an EMBL/GenBank/DDBJ whole genome shotgun (WGS) entry which is preliminary data.</text>
</comment>
<comment type="cofactor">
    <cofactor evidence="1">
        <name>FAD</name>
        <dbReference type="ChEBI" id="CHEBI:57692"/>
    </cofactor>
</comment>
<dbReference type="InterPro" id="IPR051820">
    <property type="entry name" value="FAD-binding_MO"/>
</dbReference>
<dbReference type="InterPro" id="IPR020946">
    <property type="entry name" value="Flavin_mOase-like"/>
</dbReference>
<dbReference type="EMBL" id="BMYK01000001">
    <property type="protein sequence ID" value="GHC69303.1"/>
    <property type="molecule type" value="Genomic_DNA"/>
</dbReference>
<dbReference type="GO" id="GO:0004497">
    <property type="term" value="F:monooxygenase activity"/>
    <property type="evidence" value="ECO:0007669"/>
    <property type="project" value="UniProtKB-KW"/>
</dbReference>
<sequence length="496" mass="55556">MAIAQSQNDNGAHFDLLVIGAGISGIGAARHLRQRWPERSVAVLEAMDGFGGTWWTHRYPGARSDSDLYTYGYAFKPWTGSAIATADEIRRYLADTIAENGLAPLIRYGHRVLSADWSSTQRRWTLRIARKAQGDVLTLTTGFLWMCAGYYDHGQPYTPAWPGLERFQGHVVHPQHWPEDLDCTGRRVVVIGSGATAATLIPALAERVAHVTMLQRSPTFFSALPRAHPLEAPLRALDLPPAWTHEILRRAHIARNSEVVRMSFERPEELRANLLQQARAQLPEGFDVDRHFNPRYRSWQQRVAVVPDGDLFAAIRSGKASVVTDGIECFDAGGIRLASGAQLPADVVVTATGFELQVLGGVPFGIDGVPVDFTQRLTWRGIMLEGLPNLAYVMGYFRSSWTLRLDLVCELVCRVLQHMQDAGHAVVAPRLRAEDAGMPRLPWMDPQNFNAGYILRAQHRMFRQGDRDPWRHNLEYQDERSALPAVRPDDSTLAYR</sequence>
<gene>
    <name evidence="7" type="ORF">GCM10007320_02610</name>
</gene>
<organism evidence="7 8">
    <name type="scientific">Pseudorhodoferax aquiterrae</name>
    <dbReference type="NCBI Taxonomy" id="747304"/>
    <lineage>
        <taxon>Bacteria</taxon>
        <taxon>Pseudomonadati</taxon>
        <taxon>Pseudomonadota</taxon>
        <taxon>Betaproteobacteria</taxon>
        <taxon>Burkholderiales</taxon>
        <taxon>Comamonadaceae</taxon>
    </lineage>
</organism>
<accession>A0ABQ3FW20</accession>
<protein>
    <submittedName>
        <fullName evidence="7">Flavin-binding family monooxygenase</fullName>
    </submittedName>
</protein>
<dbReference type="RefSeq" id="WP_189685223.1">
    <property type="nucleotide sequence ID" value="NZ_BMYK01000001.1"/>
</dbReference>
<keyword evidence="5" id="KW-0560">Oxidoreductase</keyword>
<evidence type="ECO:0000256" key="4">
    <source>
        <dbReference type="ARBA" id="ARBA00022827"/>
    </source>
</evidence>
<dbReference type="PANTHER" id="PTHR43872:SF1">
    <property type="entry name" value="MONOOXYGENASE, PUTATIVE (AFU_ORTHOLOGUE AFUA_8G02570)-RELATED"/>
    <property type="match status" value="1"/>
</dbReference>
<dbReference type="SUPFAM" id="SSF51905">
    <property type="entry name" value="FAD/NAD(P)-binding domain"/>
    <property type="match status" value="1"/>
</dbReference>
<keyword evidence="6 7" id="KW-0503">Monooxygenase</keyword>
<reference evidence="8" key="1">
    <citation type="journal article" date="2019" name="Int. J. Syst. Evol. Microbiol.">
        <title>The Global Catalogue of Microorganisms (GCM) 10K type strain sequencing project: providing services to taxonomists for standard genome sequencing and annotation.</title>
        <authorList>
            <consortium name="The Broad Institute Genomics Platform"/>
            <consortium name="The Broad Institute Genome Sequencing Center for Infectious Disease"/>
            <person name="Wu L."/>
            <person name="Ma J."/>
        </authorList>
    </citation>
    <scope>NUCLEOTIDE SEQUENCE [LARGE SCALE GENOMIC DNA]</scope>
    <source>
        <strain evidence="8">KCTC 23314</strain>
    </source>
</reference>
<dbReference type="Pfam" id="PF13450">
    <property type="entry name" value="NAD_binding_8"/>
    <property type="match status" value="1"/>
</dbReference>
<dbReference type="Proteomes" id="UP000626210">
    <property type="component" value="Unassembled WGS sequence"/>
</dbReference>
<evidence type="ECO:0000313" key="8">
    <source>
        <dbReference type="Proteomes" id="UP000626210"/>
    </source>
</evidence>
<name>A0ABQ3FW20_9BURK</name>
<keyword evidence="3" id="KW-0285">Flavoprotein</keyword>
<evidence type="ECO:0000256" key="3">
    <source>
        <dbReference type="ARBA" id="ARBA00022630"/>
    </source>
</evidence>
<keyword evidence="4" id="KW-0274">FAD</keyword>
<dbReference type="PANTHER" id="PTHR43872">
    <property type="entry name" value="MONOOXYGENASE, PUTATIVE (AFU_ORTHOLOGUE AFUA_8G02570)-RELATED"/>
    <property type="match status" value="1"/>
</dbReference>
<dbReference type="Pfam" id="PF00743">
    <property type="entry name" value="FMO-like"/>
    <property type="match status" value="1"/>
</dbReference>
<dbReference type="Gene3D" id="3.50.50.60">
    <property type="entry name" value="FAD/NAD(P)-binding domain"/>
    <property type="match status" value="2"/>
</dbReference>
<keyword evidence="8" id="KW-1185">Reference proteome</keyword>
<dbReference type="InterPro" id="IPR036188">
    <property type="entry name" value="FAD/NAD-bd_sf"/>
</dbReference>